<keyword evidence="2" id="KW-1185">Reference proteome</keyword>
<reference evidence="1 2" key="1">
    <citation type="submission" date="2019-10" db="EMBL/GenBank/DDBJ databases">
        <title>Description of Paenibacillus pedi sp. nov.</title>
        <authorList>
            <person name="Carlier A."/>
            <person name="Qi S."/>
        </authorList>
    </citation>
    <scope>NUCLEOTIDE SEQUENCE [LARGE SCALE GENOMIC DNA]</scope>
    <source>
        <strain evidence="1 2">LMG 31457</strain>
    </source>
</reference>
<dbReference type="RefSeq" id="WP_171685175.1">
    <property type="nucleotide sequence ID" value="NZ_WHNZ01000042.1"/>
</dbReference>
<dbReference type="Proteomes" id="UP000618579">
    <property type="component" value="Unassembled WGS sequence"/>
</dbReference>
<evidence type="ECO:0000313" key="2">
    <source>
        <dbReference type="Proteomes" id="UP000618579"/>
    </source>
</evidence>
<gene>
    <name evidence="1" type="ORF">GC097_20300</name>
</gene>
<comment type="caution">
    <text evidence="1">The sequence shown here is derived from an EMBL/GenBank/DDBJ whole genome shotgun (WGS) entry which is preliminary data.</text>
</comment>
<name>A0ABX1ZQJ7_9BACL</name>
<organism evidence="1 2">
    <name type="scientific">Paenibacillus planticolens</name>
    <dbReference type="NCBI Taxonomy" id="2654976"/>
    <lineage>
        <taxon>Bacteria</taxon>
        <taxon>Bacillati</taxon>
        <taxon>Bacillota</taxon>
        <taxon>Bacilli</taxon>
        <taxon>Bacillales</taxon>
        <taxon>Paenibacillaceae</taxon>
        <taxon>Paenibacillus</taxon>
    </lineage>
</organism>
<sequence length="121" mass="13997">MLADFLSYLNSLLKQLWDCFGISLLLTQSDMMKRSGTPSWLLCFLYVMGLVSNCSSVVQMASFADNDAILKAMFQPWRMAQYTLSWYFSSSNAWTTFGKKRVARLQQDEVTFLQNHKHTFP</sequence>
<protein>
    <submittedName>
        <fullName evidence="1">Uncharacterized protein</fullName>
    </submittedName>
</protein>
<dbReference type="EMBL" id="WHNZ01000042">
    <property type="protein sequence ID" value="NOV02352.1"/>
    <property type="molecule type" value="Genomic_DNA"/>
</dbReference>
<accession>A0ABX1ZQJ7</accession>
<evidence type="ECO:0000313" key="1">
    <source>
        <dbReference type="EMBL" id="NOV02352.1"/>
    </source>
</evidence>
<proteinExistence type="predicted"/>